<keyword evidence="1" id="KW-0472">Membrane</keyword>
<keyword evidence="1" id="KW-1133">Transmembrane helix</keyword>
<reference evidence="3" key="1">
    <citation type="submission" date="2018-05" db="EMBL/GenBank/DDBJ databases">
        <authorList>
            <person name="Lanie J.A."/>
            <person name="Ng W.-L."/>
            <person name="Kazmierczak K.M."/>
            <person name="Andrzejewski T.M."/>
            <person name="Davidsen T.M."/>
            <person name="Wayne K.J."/>
            <person name="Tettelin H."/>
            <person name="Glass J.I."/>
            <person name="Rusch D."/>
            <person name="Podicherti R."/>
            <person name="Tsui H.-C.T."/>
            <person name="Winkler M.E."/>
        </authorList>
    </citation>
    <scope>NUCLEOTIDE SEQUENCE</scope>
</reference>
<accession>A0A383BMJ6</accession>
<feature type="non-terminal residue" evidence="3">
    <location>
        <position position="108"/>
    </location>
</feature>
<name>A0A383BMJ6_9ZZZZ</name>
<protein>
    <recommendedName>
        <fullName evidence="2">CHASE2 domain-containing protein</fullName>
    </recommendedName>
</protein>
<feature type="domain" description="CHASE2" evidence="2">
    <location>
        <begin position="10"/>
        <end position="107"/>
    </location>
</feature>
<evidence type="ECO:0000259" key="2">
    <source>
        <dbReference type="Pfam" id="PF05226"/>
    </source>
</evidence>
<proteinExistence type="predicted"/>
<keyword evidence="1" id="KW-0812">Transmembrane</keyword>
<dbReference type="Pfam" id="PF05226">
    <property type="entry name" value="CHASE2"/>
    <property type="match status" value="1"/>
</dbReference>
<dbReference type="EMBL" id="UINC01201885">
    <property type="protein sequence ID" value="SVE21426.1"/>
    <property type="molecule type" value="Genomic_DNA"/>
</dbReference>
<dbReference type="AlphaFoldDB" id="A0A383BMJ6"/>
<dbReference type="InterPro" id="IPR007890">
    <property type="entry name" value="CHASE2"/>
</dbReference>
<gene>
    <name evidence="3" type="ORF">METZ01_LOCUS474280</name>
</gene>
<organism evidence="3">
    <name type="scientific">marine metagenome</name>
    <dbReference type="NCBI Taxonomy" id="408172"/>
    <lineage>
        <taxon>unclassified sequences</taxon>
        <taxon>metagenomes</taxon>
        <taxon>ecological metagenomes</taxon>
    </lineage>
</organism>
<evidence type="ECO:0000313" key="3">
    <source>
        <dbReference type="EMBL" id="SVE21426.1"/>
    </source>
</evidence>
<feature type="transmembrane region" description="Helical" evidence="1">
    <location>
        <begin position="6"/>
        <end position="25"/>
    </location>
</feature>
<sequence length="108" mass="12528">MDLGLTISAVLLTCLFQWLGFFDFLELKTYDYRFHKVRGPLTGWRASDSTIIDLETDVVLVEVDDEAWRIMKDNKVPWPYPRGDIWTRVVNNLSKAGAKVIAFDIQFD</sequence>
<evidence type="ECO:0000256" key="1">
    <source>
        <dbReference type="SAM" id="Phobius"/>
    </source>
</evidence>